<evidence type="ECO:0000256" key="3">
    <source>
        <dbReference type="ARBA" id="ARBA00023163"/>
    </source>
</evidence>
<keyword evidence="2" id="KW-0805">Transcription regulation</keyword>
<accession>A0A151TTP6</accession>
<dbReference type="SMART" id="SM00353">
    <property type="entry name" value="HLH"/>
    <property type="match status" value="1"/>
</dbReference>
<feature type="region of interest" description="Disordered" evidence="5">
    <location>
        <begin position="316"/>
        <end position="340"/>
    </location>
</feature>
<keyword evidence="8" id="KW-1185">Reference proteome</keyword>
<dbReference type="Gramene" id="C.cajan_09326.t">
    <property type="protein sequence ID" value="C.cajan_09326.t"/>
    <property type="gene ID" value="C.cajan_09326"/>
</dbReference>
<dbReference type="SUPFAM" id="SSF47459">
    <property type="entry name" value="HLH, helix-loop-helix DNA-binding domain"/>
    <property type="match status" value="1"/>
</dbReference>
<keyword evidence="3" id="KW-0804">Transcription</keyword>
<evidence type="ECO:0000256" key="4">
    <source>
        <dbReference type="ARBA" id="ARBA00023242"/>
    </source>
</evidence>
<dbReference type="AlphaFoldDB" id="A0A151TTP6"/>
<dbReference type="OMA" id="IANTGYH"/>
<protein>
    <submittedName>
        <fullName evidence="7">Transcription factor bHLH74</fullName>
    </submittedName>
</protein>
<evidence type="ECO:0000313" key="8">
    <source>
        <dbReference type="Proteomes" id="UP000075243"/>
    </source>
</evidence>
<dbReference type="InterPro" id="IPR036638">
    <property type="entry name" value="HLH_DNA-bd_sf"/>
</dbReference>
<dbReference type="Proteomes" id="UP000075243">
    <property type="component" value="Chromosome 3"/>
</dbReference>
<evidence type="ECO:0000256" key="1">
    <source>
        <dbReference type="ARBA" id="ARBA00004123"/>
    </source>
</evidence>
<dbReference type="GO" id="GO:0046983">
    <property type="term" value="F:protein dimerization activity"/>
    <property type="evidence" value="ECO:0007669"/>
    <property type="project" value="InterPro"/>
</dbReference>
<feature type="domain" description="BHLH" evidence="6">
    <location>
        <begin position="214"/>
        <end position="264"/>
    </location>
</feature>
<dbReference type="InterPro" id="IPR024097">
    <property type="entry name" value="bHLH_ZIP_TF"/>
</dbReference>
<dbReference type="STRING" id="3821.A0A151TTP6"/>
<name>A0A151TTP6_CAJCA</name>
<dbReference type="EMBL" id="CM003605">
    <property type="protein sequence ID" value="KYP70374.1"/>
    <property type="molecule type" value="Genomic_DNA"/>
</dbReference>
<dbReference type="FunFam" id="4.10.280.10:FF:000002">
    <property type="entry name" value="Basic helix-loop-helix transcription factor"/>
    <property type="match status" value="1"/>
</dbReference>
<dbReference type="GO" id="GO:0003700">
    <property type="term" value="F:DNA-binding transcription factor activity"/>
    <property type="evidence" value="ECO:0007669"/>
    <property type="project" value="TreeGrafter"/>
</dbReference>
<dbReference type="CDD" id="cd18919">
    <property type="entry name" value="bHLH_AtBPE_like"/>
    <property type="match status" value="1"/>
</dbReference>
<evidence type="ECO:0000259" key="6">
    <source>
        <dbReference type="PROSITE" id="PS50888"/>
    </source>
</evidence>
<proteinExistence type="predicted"/>
<keyword evidence="4" id="KW-0539">Nucleus</keyword>
<dbReference type="PROSITE" id="PS50888">
    <property type="entry name" value="BHLH"/>
    <property type="match status" value="1"/>
</dbReference>
<dbReference type="InterPro" id="IPR011598">
    <property type="entry name" value="bHLH_dom"/>
</dbReference>
<dbReference type="Gene3D" id="4.10.280.10">
    <property type="entry name" value="Helix-loop-helix DNA-binding domain"/>
    <property type="match status" value="1"/>
</dbReference>
<dbReference type="GO" id="GO:0005634">
    <property type="term" value="C:nucleus"/>
    <property type="evidence" value="ECO:0007669"/>
    <property type="project" value="UniProtKB-SubCell"/>
</dbReference>
<evidence type="ECO:0000313" key="7">
    <source>
        <dbReference type="EMBL" id="KYP70374.1"/>
    </source>
</evidence>
<dbReference type="Pfam" id="PF00010">
    <property type="entry name" value="HLH"/>
    <property type="match status" value="1"/>
</dbReference>
<reference evidence="7 8" key="1">
    <citation type="journal article" date="2012" name="Nat. Biotechnol.">
        <title>Draft genome sequence of pigeonpea (Cajanus cajan), an orphan legume crop of resource-poor farmers.</title>
        <authorList>
            <person name="Varshney R.K."/>
            <person name="Chen W."/>
            <person name="Li Y."/>
            <person name="Bharti A.K."/>
            <person name="Saxena R.K."/>
            <person name="Schlueter J.A."/>
            <person name="Donoghue M.T."/>
            <person name="Azam S."/>
            <person name="Fan G."/>
            <person name="Whaley A.M."/>
            <person name="Farmer A.D."/>
            <person name="Sheridan J."/>
            <person name="Iwata A."/>
            <person name="Tuteja R."/>
            <person name="Penmetsa R.V."/>
            <person name="Wu W."/>
            <person name="Upadhyaya H.D."/>
            <person name="Yang S.P."/>
            <person name="Shah T."/>
            <person name="Saxena K.B."/>
            <person name="Michael T."/>
            <person name="McCombie W.R."/>
            <person name="Yang B."/>
            <person name="Zhang G."/>
            <person name="Yang H."/>
            <person name="Wang J."/>
            <person name="Spillane C."/>
            <person name="Cook D.R."/>
            <person name="May G.D."/>
            <person name="Xu X."/>
            <person name="Jackson S.A."/>
        </authorList>
    </citation>
    <scope>NUCLEOTIDE SEQUENCE [LARGE SCALE GENOMIC DNA]</scope>
    <source>
        <strain evidence="8">cv. Asha</strain>
    </source>
</reference>
<feature type="compositionally biased region" description="Polar residues" evidence="5">
    <location>
        <begin position="126"/>
        <end position="137"/>
    </location>
</feature>
<dbReference type="PANTHER" id="PTHR12565">
    <property type="entry name" value="STEROL REGULATORY ELEMENT-BINDING PROTEIN"/>
    <property type="match status" value="1"/>
</dbReference>
<organism evidence="7 8">
    <name type="scientific">Cajanus cajan</name>
    <name type="common">Pigeon pea</name>
    <name type="synonym">Cajanus indicus</name>
    <dbReference type="NCBI Taxonomy" id="3821"/>
    <lineage>
        <taxon>Eukaryota</taxon>
        <taxon>Viridiplantae</taxon>
        <taxon>Streptophyta</taxon>
        <taxon>Embryophyta</taxon>
        <taxon>Tracheophyta</taxon>
        <taxon>Spermatophyta</taxon>
        <taxon>Magnoliopsida</taxon>
        <taxon>eudicotyledons</taxon>
        <taxon>Gunneridae</taxon>
        <taxon>Pentapetalae</taxon>
        <taxon>rosids</taxon>
        <taxon>fabids</taxon>
        <taxon>Fabales</taxon>
        <taxon>Fabaceae</taxon>
        <taxon>Papilionoideae</taxon>
        <taxon>50 kb inversion clade</taxon>
        <taxon>NPAAA clade</taxon>
        <taxon>indigoferoid/millettioid clade</taxon>
        <taxon>Phaseoleae</taxon>
        <taxon>Cajanus</taxon>
    </lineage>
</organism>
<evidence type="ECO:0000256" key="5">
    <source>
        <dbReference type="SAM" id="MobiDB-lite"/>
    </source>
</evidence>
<sequence>MGLQHGNKGILNCPLSGLRTSVSEMTVSSVFKAMPSGVTNPFLDSSAWDPLAPLGQTFGGSLSEFVDSSHPPFVLENQGISNEPHLVQYISDSNFACMAPKVPSFGQTGSYYIANTGYHPNHDPCNEQSQVEGSTSEGVAPGEHKRKRELVSISTFSPNKNDEGEAVKDSPGTSSDDVKEQYVKKPKVEQNIIANFSGEVPKENFIHVRARRGQATNTHSLAERIRREKISERMRLLQELVPGCDKITGKALMLDEIINYVQSLQQQVELLSMKLATVNPELNFNVEQICSKDSNIGLGPIGGYGSGISCTHPFPSRSLQGGMPNPSTQFPLMPPVKSKE</sequence>
<dbReference type="PANTHER" id="PTHR12565:SF312">
    <property type="entry name" value="TRANSCRIPTION FACTOR BHLH74"/>
    <property type="match status" value="1"/>
</dbReference>
<gene>
    <name evidence="7" type="ORF">KK1_009590</name>
</gene>
<comment type="subcellular location">
    <subcellularLocation>
        <location evidence="1">Nucleus</location>
    </subcellularLocation>
</comment>
<evidence type="ECO:0000256" key="2">
    <source>
        <dbReference type="ARBA" id="ARBA00023015"/>
    </source>
</evidence>
<feature type="region of interest" description="Disordered" evidence="5">
    <location>
        <begin position="122"/>
        <end position="181"/>
    </location>
</feature>